<dbReference type="Proteomes" id="UP000184498">
    <property type="component" value="Unassembled WGS sequence"/>
</dbReference>
<dbReference type="RefSeq" id="WP_072999482.1">
    <property type="nucleotide sequence ID" value="NZ_FRAM01000004.1"/>
</dbReference>
<keyword evidence="3" id="KW-1185">Reference proteome</keyword>
<evidence type="ECO:0000313" key="3">
    <source>
        <dbReference type="Proteomes" id="UP000184498"/>
    </source>
</evidence>
<dbReference type="EMBL" id="FRAM01000004">
    <property type="protein sequence ID" value="SHK60908.1"/>
    <property type="molecule type" value="Genomic_DNA"/>
</dbReference>
<gene>
    <name evidence="2" type="ORF">SAMN05444371_2965</name>
</gene>
<evidence type="ECO:0000256" key="1">
    <source>
        <dbReference type="SAM" id="Phobius"/>
    </source>
</evidence>
<reference evidence="3" key="1">
    <citation type="submission" date="2016-11" db="EMBL/GenBank/DDBJ databases">
        <authorList>
            <person name="Varghese N."/>
            <person name="Submissions S."/>
        </authorList>
    </citation>
    <scope>NUCLEOTIDE SEQUENCE [LARGE SCALE GENOMIC DNA]</scope>
    <source>
        <strain evidence="3">DSM 18016</strain>
    </source>
</reference>
<feature type="transmembrane region" description="Helical" evidence="1">
    <location>
        <begin position="143"/>
        <end position="168"/>
    </location>
</feature>
<keyword evidence="1" id="KW-1133">Transmembrane helix</keyword>
<dbReference type="STRING" id="216903.SAMN05444371_2965"/>
<feature type="transmembrane region" description="Helical" evidence="1">
    <location>
        <begin position="102"/>
        <end position="123"/>
    </location>
</feature>
<keyword evidence="1" id="KW-0812">Transmembrane</keyword>
<accession>A0A1M6TVS4</accession>
<dbReference type="OrthoDB" id="1258671at2"/>
<proteinExistence type="predicted"/>
<name>A0A1M6TVS4_9FLAO</name>
<keyword evidence="1" id="KW-0472">Membrane</keyword>
<protein>
    <submittedName>
        <fullName evidence="2">Uncharacterized protein</fullName>
    </submittedName>
</protein>
<feature type="transmembrane region" description="Helical" evidence="1">
    <location>
        <begin position="53"/>
        <end position="73"/>
    </location>
</feature>
<evidence type="ECO:0000313" key="2">
    <source>
        <dbReference type="EMBL" id="SHK60908.1"/>
    </source>
</evidence>
<organism evidence="2 3">
    <name type="scientific">Epilithonimonas mollis</name>
    <dbReference type="NCBI Taxonomy" id="216903"/>
    <lineage>
        <taxon>Bacteria</taxon>
        <taxon>Pseudomonadati</taxon>
        <taxon>Bacteroidota</taxon>
        <taxon>Flavobacteriia</taxon>
        <taxon>Flavobacteriales</taxon>
        <taxon>Weeksellaceae</taxon>
        <taxon>Chryseobacterium group</taxon>
        <taxon>Epilithonimonas</taxon>
    </lineage>
</organism>
<feature type="transmembrane region" description="Helical" evidence="1">
    <location>
        <begin position="9"/>
        <end position="27"/>
    </location>
</feature>
<sequence length="182" mass="21114">MEIKNLLRIIFRIFGLYTVINLIFNFLPQQFSYLINSKIYFPFDNQENGVSEIWIYLILVVILIIFVFYLLIINPDLIINKLKPEKFLEEQINFEKFNAESLLQIAVLSIGVLILFDALPELINKIFLIAKMKNMNQNLADDISTVGVNYEIITASVKAFLGLLFIIFQNGIGKLLYKQNVK</sequence>
<dbReference type="AlphaFoldDB" id="A0A1M6TVS4"/>